<evidence type="ECO:0000313" key="1">
    <source>
        <dbReference type="EMBL" id="EER20588.1"/>
    </source>
</evidence>
<gene>
    <name evidence="1" type="ORF">Pmar_PMAR008556</name>
</gene>
<dbReference type="GeneID" id="9054159"/>
<feature type="non-terminal residue" evidence="1">
    <location>
        <position position="1"/>
    </location>
</feature>
<sequence>YDPSTPVDSSFTHGPAVSYVVFADAGWHCSWCLQSLSQFKAKALGYSHQD</sequence>
<protein>
    <submittedName>
        <fullName evidence="1">Uncharacterized protein</fullName>
    </submittedName>
</protein>
<organism evidence="2">
    <name type="scientific">Perkinsus marinus (strain ATCC 50983 / TXsc)</name>
    <dbReference type="NCBI Taxonomy" id="423536"/>
    <lineage>
        <taxon>Eukaryota</taxon>
        <taxon>Sar</taxon>
        <taxon>Alveolata</taxon>
        <taxon>Perkinsozoa</taxon>
        <taxon>Perkinsea</taxon>
        <taxon>Perkinsida</taxon>
        <taxon>Perkinsidae</taxon>
        <taxon>Perkinsus</taxon>
    </lineage>
</organism>
<dbReference type="EMBL" id="GG670542">
    <property type="protein sequence ID" value="EER20588.1"/>
    <property type="molecule type" value="Genomic_DNA"/>
</dbReference>
<keyword evidence="2" id="KW-1185">Reference proteome</keyword>
<evidence type="ECO:0000313" key="2">
    <source>
        <dbReference type="Proteomes" id="UP000007800"/>
    </source>
</evidence>
<feature type="non-terminal residue" evidence="1">
    <location>
        <position position="50"/>
    </location>
</feature>
<accession>C5K4K3</accession>
<dbReference type="OrthoDB" id="6474464at2759"/>
<dbReference type="Proteomes" id="UP000007800">
    <property type="component" value="Unassembled WGS sequence"/>
</dbReference>
<dbReference type="AlphaFoldDB" id="C5K4K3"/>
<reference evidence="1 2" key="1">
    <citation type="submission" date="2008-07" db="EMBL/GenBank/DDBJ databases">
        <authorList>
            <person name="El-Sayed N."/>
            <person name="Caler E."/>
            <person name="Inman J."/>
            <person name="Amedeo P."/>
            <person name="Hass B."/>
            <person name="Wortman J."/>
        </authorList>
    </citation>
    <scope>NUCLEOTIDE SEQUENCE [LARGE SCALE GENOMIC DNA]</scope>
    <source>
        <strain evidence="2">ATCC 50983 / TXsc</strain>
    </source>
</reference>
<dbReference type="GO" id="GO:0003830">
    <property type="term" value="F:beta-1,4-mannosylglycoprotein 4-beta-N-acetylglucosaminyltransferase activity"/>
    <property type="evidence" value="ECO:0007669"/>
    <property type="project" value="InterPro"/>
</dbReference>
<dbReference type="InParanoid" id="C5K4K3"/>
<dbReference type="InterPro" id="IPR006813">
    <property type="entry name" value="Glyco_trans_17"/>
</dbReference>
<dbReference type="RefSeq" id="XP_002788792.1">
    <property type="nucleotide sequence ID" value="XM_002788746.1"/>
</dbReference>
<proteinExistence type="predicted"/>
<dbReference type="Pfam" id="PF04724">
    <property type="entry name" value="Glyco_transf_17"/>
    <property type="match status" value="1"/>
</dbReference>
<name>C5K4K3_PERM5</name>
<dbReference type="GO" id="GO:0016020">
    <property type="term" value="C:membrane"/>
    <property type="evidence" value="ECO:0007669"/>
    <property type="project" value="InterPro"/>
</dbReference>